<name>A0A268ABT1_9BACI</name>
<dbReference type="SUPFAM" id="SSF52091">
    <property type="entry name" value="SpoIIaa-like"/>
    <property type="match status" value="1"/>
</dbReference>
<dbReference type="PROSITE" id="PS50801">
    <property type="entry name" value="STAS"/>
    <property type="match status" value="1"/>
</dbReference>
<evidence type="ECO:0000313" key="4">
    <source>
        <dbReference type="Proteomes" id="UP000216013"/>
    </source>
</evidence>
<keyword evidence="1" id="KW-0597">Phosphoprotein</keyword>
<dbReference type="AlphaFoldDB" id="A0A268ABT1"/>
<dbReference type="InterPro" id="IPR051932">
    <property type="entry name" value="Bact_StressResp_Reg"/>
</dbReference>
<comment type="caution">
    <text evidence="3">The sequence shown here is derived from an EMBL/GenBank/DDBJ whole genome shotgun (WGS) entry which is preliminary data.</text>
</comment>
<dbReference type="PANTHER" id="PTHR33745:SF3">
    <property type="entry name" value="RSBT CO-ANTAGONIST PROTEIN RSBRC"/>
    <property type="match status" value="1"/>
</dbReference>
<organism evidence="3 4">
    <name type="scientific">Terribacillus saccharophilus</name>
    <dbReference type="NCBI Taxonomy" id="361277"/>
    <lineage>
        <taxon>Bacteria</taxon>
        <taxon>Bacillati</taxon>
        <taxon>Bacillota</taxon>
        <taxon>Bacilli</taxon>
        <taxon>Bacillales</taxon>
        <taxon>Bacillaceae</taxon>
        <taxon>Terribacillus</taxon>
    </lineage>
</organism>
<evidence type="ECO:0000313" key="3">
    <source>
        <dbReference type="EMBL" id="PAD21580.1"/>
    </source>
</evidence>
<dbReference type="CDD" id="cd07041">
    <property type="entry name" value="STAS_RsbR_RsbS_like"/>
    <property type="match status" value="1"/>
</dbReference>
<feature type="domain" description="STAS" evidence="2">
    <location>
        <begin position="166"/>
        <end position="277"/>
    </location>
</feature>
<reference evidence="3 4" key="1">
    <citation type="submission" date="2017-07" db="EMBL/GenBank/DDBJ databases">
        <title>Isolation and whole genome analysis of endospore-forming bacteria from heroin.</title>
        <authorList>
            <person name="Kalinowski J."/>
            <person name="Ahrens B."/>
            <person name="Al-Dilaimi A."/>
            <person name="Winkler A."/>
            <person name="Wibberg D."/>
            <person name="Schleenbecker U."/>
            <person name="Ruckert C."/>
            <person name="Wolfel R."/>
            <person name="Grass G."/>
        </authorList>
    </citation>
    <scope>NUCLEOTIDE SEQUENCE [LARGE SCALE GENOMIC DNA]</scope>
    <source>
        <strain evidence="3 4">7528</strain>
    </source>
</reference>
<dbReference type="OrthoDB" id="9800154at2"/>
<protein>
    <recommendedName>
        <fullName evidence="2">STAS domain-containing protein</fullName>
    </recommendedName>
</protein>
<dbReference type="Pfam" id="PF01740">
    <property type="entry name" value="STAS"/>
    <property type="match status" value="1"/>
</dbReference>
<accession>A0A268ABT1</accession>
<gene>
    <name evidence="3" type="ORF">CHH64_07940</name>
</gene>
<sequence>MRSREMLYQQELHQHYLENIDQIVEKWYAAADKTSGVYAVTEPEAIAKLKAQNRGFHEQFCEVLNQDSDVSCDAFEDWIVSIAKDDRHLDTPIEAIINEFHRNQTLYLDVLRDFCREKKVDAQTALDYYQKITDSFNQVIVWFIRENAKQSLFKLQAQQDMILELSTPVISLTPTVALLPLVGEIDTNRAQYMMENVLHSCSKLEVDHLFIDMSGVVVIDTMVAHRIFSIVESLKLLGVETIISGMRPEIAQTSTQLGIPFSKLKTTHSLKNAVEKIMLQKIT</sequence>
<dbReference type="PANTHER" id="PTHR33745">
    <property type="entry name" value="RSBT ANTAGONIST PROTEIN RSBS-RELATED"/>
    <property type="match status" value="1"/>
</dbReference>
<dbReference type="InterPro" id="IPR002645">
    <property type="entry name" value="STAS_dom"/>
</dbReference>
<dbReference type="EMBL" id="NPBV01000009">
    <property type="protein sequence ID" value="PAD21580.1"/>
    <property type="molecule type" value="Genomic_DNA"/>
</dbReference>
<proteinExistence type="predicted"/>
<dbReference type="InterPro" id="IPR036513">
    <property type="entry name" value="STAS_dom_sf"/>
</dbReference>
<evidence type="ECO:0000256" key="1">
    <source>
        <dbReference type="ARBA" id="ARBA00022553"/>
    </source>
</evidence>
<dbReference type="Proteomes" id="UP000216013">
    <property type="component" value="Unassembled WGS sequence"/>
</dbReference>
<evidence type="ECO:0000259" key="2">
    <source>
        <dbReference type="PROSITE" id="PS50801"/>
    </source>
</evidence>
<dbReference type="Gene3D" id="3.30.750.24">
    <property type="entry name" value="STAS domain"/>
    <property type="match status" value="1"/>
</dbReference>